<evidence type="ECO:0000313" key="2">
    <source>
        <dbReference type="EMBL" id="WTP52084.1"/>
    </source>
</evidence>
<dbReference type="Gene3D" id="3.90.1200.10">
    <property type="match status" value="1"/>
</dbReference>
<organism evidence="2 3">
    <name type="scientific">Streptomyces tauricus</name>
    <dbReference type="NCBI Taxonomy" id="68274"/>
    <lineage>
        <taxon>Bacteria</taxon>
        <taxon>Bacillati</taxon>
        <taxon>Actinomycetota</taxon>
        <taxon>Actinomycetes</taxon>
        <taxon>Kitasatosporales</taxon>
        <taxon>Streptomycetaceae</taxon>
        <taxon>Streptomyces</taxon>
        <taxon>Streptomyces aurantiacus group</taxon>
    </lineage>
</organism>
<dbReference type="EMBL" id="CP108133">
    <property type="protein sequence ID" value="WTP52084.1"/>
    <property type="molecule type" value="Genomic_DNA"/>
</dbReference>
<proteinExistence type="predicted"/>
<dbReference type="Proteomes" id="UP001432166">
    <property type="component" value="Chromosome"/>
</dbReference>
<dbReference type="Pfam" id="PF01636">
    <property type="entry name" value="APH"/>
    <property type="match status" value="1"/>
</dbReference>
<dbReference type="RefSeq" id="WP_328938669.1">
    <property type="nucleotide sequence ID" value="NZ_CP108133.1"/>
</dbReference>
<dbReference type="InterPro" id="IPR002575">
    <property type="entry name" value="Aminoglycoside_PTrfase"/>
</dbReference>
<evidence type="ECO:0000313" key="3">
    <source>
        <dbReference type="Proteomes" id="UP001432166"/>
    </source>
</evidence>
<dbReference type="SUPFAM" id="SSF56112">
    <property type="entry name" value="Protein kinase-like (PK-like)"/>
    <property type="match status" value="1"/>
</dbReference>
<evidence type="ECO:0000259" key="1">
    <source>
        <dbReference type="Pfam" id="PF01636"/>
    </source>
</evidence>
<feature type="domain" description="Aminoglycoside phosphotransferase" evidence="1">
    <location>
        <begin position="106"/>
        <end position="199"/>
    </location>
</feature>
<keyword evidence="3" id="KW-1185">Reference proteome</keyword>
<dbReference type="InterPro" id="IPR011009">
    <property type="entry name" value="Kinase-like_dom_sf"/>
</dbReference>
<accession>A0ABZ1JKD0</accession>
<protein>
    <submittedName>
        <fullName evidence="2">Phosphotransferase</fullName>
    </submittedName>
</protein>
<reference evidence="2" key="1">
    <citation type="submission" date="2022-10" db="EMBL/GenBank/DDBJ databases">
        <title>The complete genomes of actinobacterial strains from the NBC collection.</title>
        <authorList>
            <person name="Joergensen T.S."/>
            <person name="Alvarez Arevalo M."/>
            <person name="Sterndorff E.B."/>
            <person name="Faurdal D."/>
            <person name="Vuksanovic O."/>
            <person name="Mourched A.-S."/>
            <person name="Charusanti P."/>
            <person name="Shaw S."/>
            <person name="Blin K."/>
            <person name="Weber T."/>
        </authorList>
    </citation>
    <scope>NUCLEOTIDE SEQUENCE</scope>
    <source>
        <strain evidence="2">NBC_00189</strain>
    </source>
</reference>
<name>A0ABZ1JKD0_9ACTN</name>
<sequence>MRNRARIGDLVGSGRRADVYAYEDGEAAGEDGAPDGSGGGGGAWVLRRYRDGRGDVSDAAAVMEYVRGYGYPVPRVRTAGSRTDLVLERLTGPTVLAAMEAGALTAAEGAAVLVRLLDELHTIPARLSADPGVRVLHLDLHPDNVVLTPAGPMVIDWDNTEEGPPGLDWGMSAVLLAQVAVAEDDPRAGPARDVLAALLAGCPDPAVLTGRHGQLVQARQRRAADPATGPAEAALLGDAERLIRGLLDTG</sequence>
<gene>
    <name evidence="2" type="ORF">OG288_29550</name>
</gene>